<keyword evidence="6" id="KW-0874">Quinone</keyword>
<evidence type="ECO:0000256" key="5">
    <source>
        <dbReference type="ARBA" id="ARBA00023136"/>
    </source>
</evidence>
<feature type="domain" description="NADH:quinone oxidoreductase/Mrp antiporter transmembrane" evidence="8">
    <location>
        <begin position="118"/>
        <end position="424"/>
    </location>
</feature>
<dbReference type="GO" id="GO:0005886">
    <property type="term" value="C:plasma membrane"/>
    <property type="evidence" value="ECO:0007669"/>
    <property type="project" value="UniProtKB-SubCell"/>
</dbReference>
<comment type="caution">
    <text evidence="9">The sequence shown here is derived from an EMBL/GenBank/DDBJ whole genome shotgun (WGS) entry which is preliminary data.</text>
</comment>
<proteinExistence type="inferred from homology"/>
<gene>
    <name evidence="6" type="primary">nuoN</name>
    <name evidence="9" type="ORF">DEALK_15040</name>
</gene>
<evidence type="ECO:0000256" key="7">
    <source>
        <dbReference type="RuleBase" id="RU000320"/>
    </source>
</evidence>
<feature type="transmembrane region" description="Helical" evidence="6">
    <location>
        <begin position="237"/>
        <end position="258"/>
    </location>
</feature>
<keyword evidence="3 6" id="KW-0812">Transmembrane</keyword>
<keyword evidence="6" id="KW-1278">Translocase</keyword>
<keyword evidence="6" id="KW-0520">NAD</keyword>
<feature type="transmembrane region" description="Helical" evidence="6">
    <location>
        <begin position="299"/>
        <end position="320"/>
    </location>
</feature>
<keyword evidence="6" id="KW-0813">Transport</keyword>
<keyword evidence="2 6" id="KW-1003">Cell membrane</keyword>
<evidence type="ECO:0000313" key="9">
    <source>
        <dbReference type="EMBL" id="KTB48658.1"/>
    </source>
</evidence>
<name>A0A0W0GJF5_9CHLR</name>
<feature type="transmembrane region" description="Helical" evidence="6">
    <location>
        <begin position="6"/>
        <end position="26"/>
    </location>
</feature>
<dbReference type="EC" id="7.1.1.-" evidence="6"/>
<dbReference type="AlphaFoldDB" id="A0A0W0GJF5"/>
<feature type="transmembrane region" description="Helical" evidence="6">
    <location>
        <begin position="69"/>
        <end position="87"/>
    </location>
</feature>
<dbReference type="GO" id="GO:0008137">
    <property type="term" value="F:NADH dehydrogenase (ubiquinone) activity"/>
    <property type="evidence" value="ECO:0007669"/>
    <property type="project" value="InterPro"/>
</dbReference>
<keyword evidence="4 6" id="KW-1133">Transmembrane helix</keyword>
<dbReference type="Proteomes" id="UP000053947">
    <property type="component" value="Unassembled WGS sequence"/>
</dbReference>
<reference evidence="9 10" key="1">
    <citation type="submission" date="2015-06" db="EMBL/GenBank/DDBJ databases">
        <title>Genome sequence of the organohalide-respiring Dehalogenimonas alkenigignens type strain (IP3-3T).</title>
        <authorList>
            <person name="Key T.A."/>
            <person name="Richmond D.P."/>
            <person name="Bowman K.S."/>
            <person name="Cho Y.-J."/>
            <person name="Chun J."/>
            <person name="da Costa M.S."/>
            <person name="Rainey F.A."/>
            <person name="Moe W.M."/>
        </authorList>
    </citation>
    <scope>NUCLEOTIDE SEQUENCE [LARGE SCALE GENOMIC DNA]</scope>
    <source>
        <strain evidence="9 10">IP3-3</strain>
    </source>
</reference>
<accession>A0A0W0GJF5</accession>
<dbReference type="InterPro" id="IPR001750">
    <property type="entry name" value="ND/Mrp_TM"/>
</dbReference>
<dbReference type="Pfam" id="PF00361">
    <property type="entry name" value="Proton_antipo_M"/>
    <property type="match status" value="1"/>
</dbReference>
<keyword evidence="9" id="KW-0560">Oxidoreductase</keyword>
<keyword evidence="5 6" id="KW-0472">Membrane</keyword>
<feature type="transmembrane region" description="Helical" evidence="6">
    <location>
        <begin position="332"/>
        <end position="353"/>
    </location>
</feature>
<evidence type="ECO:0000313" key="10">
    <source>
        <dbReference type="Proteomes" id="UP000053947"/>
    </source>
</evidence>
<feature type="transmembrane region" description="Helical" evidence="6">
    <location>
        <begin position="31"/>
        <end position="49"/>
    </location>
</feature>
<evidence type="ECO:0000256" key="3">
    <source>
        <dbReference type="ARBA" id="ARBA00022692"/>
    </source>
</evidence>
<evidence type="ECO:0000256" key="1">
    <source>
        <dbReference type="ARBA" id="ARBA00004127"/>
    </source>
</evidence>
<feature type="transmembrane region" description="Helical" evidence="6">
    <location>
        <begin position="201"/>
        <end position="225"/>
    </location>
</feature>
<feature type="transmembrane region" description="Helical" evidence="6">
    <location>
        <begin position="450"/>
        <end position="473"/>
    </location>
</feature>
<protein>
    <recommendedName>
        <fullName evidence="6">NADH-quinone oxidoreductase subunit N</fullName>
        <ecNumber evidence="6">7.1.1.-</ecNumber>
    </recommendedName>
    <alternativeName>
        <fullName evidence="6">NADH dehydrogenase I subunit N</fullName>
    </alternativeName>
    <alternativeName>
        <fullName evidence="6">NDH-1 subunit N</fullName>
    </alternativeName>
</protein>
<dbReference type="PATRIC" id="fig|1217799.6.peg.1552"/>
<dbReference type="PANTHER" id="PTHR22773">
    <property type="entry name" value="NADH DEHYDROGENASE"/>
    <property type="match status" value="1"/>
</dbReference>
<feature type="transmembrane region" description="Helical" evidence="6">
    <location>
        <begin position="122"/>
        <end position="139"/>
    </location>
</feature>
<comment type="similarity">
    <text evidence="6">Belongs to the complex I subunit 2 family.</text>
</comment>
<evidence type="ECO:0000256" key="4">
    <source>
        <dbReference type="ARBA" id="ARBA00022989"/>
    </source>
</evidence>
<dbReference type="GO" id="GO:0048038">
    <property type="term" value="F:quinone binding"/>
    <property type="evidence" value="ECO:0007669"/>
    <property type="project" value="UniProtKB-KW"/>
</dbReference>
<dbReference type="InterPro" id="IPR010096">
    <property type="entry name" value="NADH-Q_OxRdtase_suN/2"/>
</dbReference>
<sequence>MDYSLLLPELIVLGTALAVILADLFITRKKVLVGLALAGLATAIGMAIIQWPDAPQTLFGGMVAHDPFASFFKVFFPLMAGLVILASEDYVDKFRKYHGEYHALVLLAALGMMLIAQASNLITLYLSLEITAVAFYVLVGIQKDKKSTESALKYVLLSGVASAVLVYGMALVFGFTGSTGLADIAAAIQSMPPAEILNSPGLLMGLVLVIAGLGFKIAAVPFQFWVPDVYEGAPTPITMYLSVASKAAGFALILRVLGSAFVEPGALAQQWAPVVAIVSAIGMTLGNLMAIPQQNIKRLLGFSTVAHAGYILVGLAALGNAPDLSTLAVSSVLFYLIAFAVSDLAAFIAVIAISRRLGSDNFADYAGLARTSPVMAGALTLALLSLIGFPPTAGFLAKFYIFNAGVQADLLWLVVLAAINTVISAYYYFGVIKLLWLREPAERIDVPASGALKTALALSLIGILLFGIVPAAALELSEAAAAMFGP</sequence>
<feature type="transmembrane region" description="Helical" evidence="6">
    <location>
        <begin position="270"/>
        <end position="292"/>
    </location>
</feature>
<comment type="subunit">
    <text evidence="6">NDH-1 is composed of 14 different subunits. Subunits NuoA, H, J, K, L, M, N constitute the membrane sector of the complex.</text>
</comment>
<dbReference type="GO" id="GO:0012505">
    <property type="term" value="C:endomembrane system"/>
    <property type="evidence" value="ECO:0007669"/>
    <property type="project" value="UniProtKB-SubCell"/>
</dbReference>
<feature type="transmembrane region" description="Helical" evidence="6">
    <location>
        <begin position="410"/>
        <end position="429"/>
    </location>
</feature>
<dbReference type="HAMAP" id="MF_00445">
    <property type="entry name" value="NDH1_NuoN_1"/>
    <property type="match status" value="1"/>
</dbReference>
<dbReference type="NCBIfam" id="TIGR01770">
    <property type="entry name" value="NDH_I_N"/>
    <property type="match status" value="1"/>
</dbReference>
<dbReference type="STRING" id="1217799.DEALK_15040"/>
<feature type="transmembrane region" description="Helical" evidence="6">
    <location>
        <begin position="99"/>
        <end position="116"/>
    </location>
</feature>
<dbReference type="EMBL" id="LFDV01000002">
    <property type="protein sequence ID" value="KTB48658.1"/>
    <property type="molecule type" value="Genomic_DNA"/>
</dbReference>
<evidence type="ECO:0000256" key="6">
    <source>
        <dbReference type="HAMAP-Rule" id="MF_00445"/>
    </source>
</evidence>
<evidence type="ECO:0000256" key="2">
    <source>
        <dbReference type="ARBA" id="ARBA00022475"/>
    </source>
</evidence>
<keyword evidence="6" id="KW-0830">Ubiquinone</keyword>
<dbReference type="GO" id="GO:0050136">
    <property type="term" value="F:NADH dehydrogenase (quinone) (non-electrogenic) activity"/>
    <property type="evidence" value="ECO:0007669"/>
    <property type="project" value="UniProtKB-UniRule"/>
</dbReference>
<keyword evidence="10" id="KW-1185">Reference proteome</keyword>
<dbReference type="RefSeq" id="WP_240608127.1">
    <property type="nucleotide sequence ID" value="NZ_KQ758903.1"/>
</dbReference>
<evidence type="ECO:0000259" key="8">
    <source>
        <dbReference type="Pfam" id="PF00361"/>
    </source>
</evidence>
<comment type="catalytic activity">
    <reaction evidence="6">
        <text>a quinone + NADH + 5 H(+)(in) = a quinol + NAD(+) + 4 H(+)(out)</text>
        <dbReference type="Rhea" id="RHEA:57888"/>
        <dbReference type="ChEBI" id="CHEBI:15378"/>
        <dbReference type="ChEBI" id="CHEBI:24646"/>
        <dbReference type="ChEBI" id="CHEBI:57540"/>
        <dbReference type="ChEBI" id="CHEBI:57945"/>
        <dbReference type="ChEBI" id="CHEBI:132124"/>
    </reaction>
</comment>
<feature type="transmembrane region" description="Helical" evidence="6">
    <location>
        <begin position="374"/>
        <end position="390"/>
    </location>
</feature>
<comment type="function">
    <text evidence="6">NDH-1 shuttles electrons from NADH, via FMN and iron-sulfur (Fe-S) centers, to quinones in the respiratory chain. The immediate electron acceptor for the enzyme in this species is believed to be ubiquinone. Couples the redox reaction to proton translocation (for every two electrons transferred, four hydrogen ions are translocated across the cytoplasmic membrane), and thus conserves the redox energy in a proton gradient.</text>
</comment>
<organism evidence="9 10">
    <name type="scientific">Dehalogenimonas alkenigignens</name>
    <dbReference type="NCBI Taxonomy" id="1217799"/>
    <lineage>
        <taxon>Bacteria</taxon>
        <taxon>Bacillati</taxon>
        <taxon>Chloroflexota</taxon>
        <taxon>Dehalococcoidia</taxon>
        <taxon>Dehalococcoidales</taxon>
        <taxon>Dehalococcoidaceae</taxon>
        <taxon>Dehalogenimonas</taxon>
    </lineage>
</organism>
<feature type="transmembrane region" description="Helical" evidence="6">
    <location>
        <begin position="151"/>
        <end position="173"/>
    </location>
</feature>
<dbReference type="GO" id="GO:0042773">
    <property type="term" value="P:ATP synthesis coupled electron transport"/>
    <property type="evidence" value="ECO:0007669"/>
    <property type="project" value="InterPro"/>
</dbReference>
<comment type="subcellular location">
    <subcellularLocation>
        <location evidence="6">Cell membrane</location>
        <topology evidence="6">Multi-pass membrane protein</topology>
    </subcellularLocation>
    <subcellularLocation>
        <location evidence="1">Endomembrane system</location>
        <topology evidence="1">Multi-pass membrane protein</topology>
    </subcellularLocation>
    <subcellularLocation>
        <location evidence="7">Membrane</location>
        <topology evidence="7">Multi-pass membrane protein</topology>
    </subcellularLocation>
</comment>